<feature type="region of interest" description="Disordered" evidence="2">
    <location>
        <begin position="29"/>
        <end position="83"/>
    </location>
</feature>
<keyword evidence="5" id="KW-1185">Reference proteome</keyword>
<evidence type="ECO:0000313" key="4">
    <source>
        <dbReference type="EMBL" id="KRK79778.1"/>
    </source>
</evidence>
<protein>
    <recommendedName>
        <fullName evidence="3">DUF5067 domain-containing protein</fullName>
    </recommendedName>
</protein>
<dbReference type="Gene3D" id="2.60.40.1240">
    <property type="match status" value="1"/>
</dbReference>
<gene>
    <name evidence="4" type="ORF">FD03_GL000480</name>
</gene>
<dbReference type="PATRIC" id="fig|1423775.4.peg.489"/>
<accession>A0A0R1KIC3</accession>
<evidence type="ECO:0000259" key="3">
    <source>
        <dbReference type="Pfam" id="PF16729"/>
    </source>
</evidence>
<dbReference type="InterPro" id="IPR029050">
    <property type="entry name" value="Immunoprotect_excell_Ig-like"/>
</dbReference>
<reference evidence="4 5" key="1">
    <citation type="journal article" date="2015" name="Genome Announc.">
        <title>Expanding the biotechnology potential of lactobacilli through comparative genomics of 213 strains and associated genera.</title>
        <authorList>
            <person name="Sun Z."/>
            <person name="Harris H.M."/>
            <person name="McCann A."/>
            <person name="Guo C."/>
            <person name="Argimon S."/>
            <person name="Zhang W."/>
            <person name="Yang X."/>
            <person name="Jeffery I.B."/>
            <person name="Cooney J.C."/>
            <person name="Kagawa T.F."/>
            <person name="Liu W."/>
            <person name="Song Y."/>
            <person name="Salvetti E."/>
            <person name="Wrobel A."/>
            <person name="Rasinkangas P."/>
            <person name="Parkhill J."/>
            <person name="Rea M.C."/>
            <person name="O'Sullivan O."/>
            <person name="Ritari J."/>
            <person name="Douillard F.P."/>
            <person name="Paul Ross R."/>
            <person name="Yang R."/>
            <person name="Briner A.E."/>
            <person name="Felis G.E."/>
            <person name="de Vos W.M."/>
            <person name="Barrangou R."/>
            <person name="Klaenhammer T.R."/>
            <person name="Caufield P.W."/>
            <person name="Cui Y."/>
            <person name="Zhang H."/>
            <person name="O'Toole P.W."/>
        </authorList>
    </citation>
    <scope>NUCLEOTIDE SEQUENCE [LARGE SCALE GENOMIC DNA]</scope>
    <source>
        <strain evidence="4 5">DSM 19682</strain>
    </source>
</reference>
<proteinExistence type="predicted"/>
<feature type="compositionally biased region" description="Basic residues" evidence="2">
    <location>
        <begin position="40"/>
        <end position="52"/>
    </location>
</feature>
<sequence>MIIAAIVIIVAGLIIWRVNASKDTAPKSNNIEKVQSSKKSTPKKKVKAKKPTKQAAQKATDETKDKQADKKNDSKENSVNNAGTYNKLSYDTDWFTFKISNDVKLVKDANGEAALLVKYNYTNKTQTAQIPQQVQANSIILKQDDKQLDPTGATGDYAGLVNASNTQQVQPGKSFDGALLVKVNNTDSDVNMYFRNIKTNDLMDTMQPFKLK</sequence>
<name>A0A0R1KIC3_9LACO</name>
<evidence type="ECO:0000256" key="1">
    <source>
        <dbReference type="ARBA" id="ARBA00022729"/>
    </source>
</evidence>
<dbReference type="AlphaFoldDB" id="A0A0R1KIC3"/>
<feature type="domain" description="DUF5067" evidence="3">
    <location>
        <begin position="72"/>
        <end position="195"/>
    </location>
</feature>
<evidence type="ECO:0000256" key="2">
    <source>
        <dbReference type="SAM" id="MobiDB-lite"/>
    </source>
</evidence>
<dbReference type="EMBL" id="AZDZ01000011">
    <property type="protein sequence ID" value="KRK79778.1"/>
    <property type="molecule type" value="Genomic_DNA"/>
</dbReference>
<dbReference type="InterPro" id="IPR031989">
    <property type="entry name" value="DUF5067"/>
</dbReference>
<evidence type="ECO:0000313" key="5">
    <source>
        <dbReference type="Proteomes" id="UP000051248"/>
    </source>
</evidence>
<feature type="compositionally biased region" description="Basic and acidic residues" evidence="2">
    <location>
        <begin position="59"/>
        <end position="76"/>
    </location>
</feature>
<dbReference type="Proteomes" id="UP000051248">
    <property type="component" value="Unassembled WGS sequence"/>
</dbReference>
<dbReference type="Pfam" id="PF16729">
    <property type="entry name" value="DUF5067"/>
    <property type="match status" value="1"/>
</dbReference>
<dbReference type="eggNOG" id="ENOG5032I9F">
    <property type="taxonomic scope" value="Bacteria"/>
</dbReference>
<comment type="caution">
    <text evidence="4">The sequence shown here is derived from an EMBL/GenBank/DDBJ whole genome shotgun (WGS) entry which is preliminary data.</text>
</comment>
<organism evidence="4 5">
    <name type="scientific">Companilactobacillus nodensis DSM 19682 = JCM 14932 = NBRC 107160</name>
    <dbReference type="NCBI Taxonomy" id="1423775"/>
    <lineage>
        <taxon>Bacteria</taxon>
        <taxon>Bacillati</taxon>
        <taxon>Bacillota</taxon>
        <taxon>Bacilli</taxon>
        <taxon>Lactobacillales</taxon>
        <taxon>Lactobacillaceae</taxon>
        <taxon>Companilactobacillus</taxon>
    </lineage>
</organism>
<keyword evidence="1" id="KW-0732">Signal</keyword>